<dbReference type="Gene3D" id="1.10.510.10">
    <property type="entry name" value="Transferase(Phosphotransferase) domain 1"/>
    <property type="match status" value="1"/>
</dbReference>
<reference evidence="13" key="2">
    <citation type="submission" date="2020-10" db="UniProtKB">
        <authorList>
            <consortium name="WormBaseParasite"/>
        </authorList>
    </citation>
    <scope>IDENTIFICATION</scope>
</reference>
<evidence type="ECO:0000256" key="3">
    <source>
        <dbReference type="ARBA" id="ARBA00022741"/>
    </source>
</evidence>
<dbReference type="InterPro" id="IPR017441">
    <property type="entry name" value="Protein_kinase_ATP_BS"/>
</dbReference>
<keyword evidence="1 9" id="KW-0723">Serine/threonine-protein kinase</keyword>
<evidence type="ECO:0000256" key="9">
    <source>
        <dbReference type="RuleBase" id="RU000304"/>
    </source>
</evidence>
<keyword evidence="3 8" id="KW-0547">Nucleotide-binding</keyword>
<dbReference type="PROSITE" id="PS00107">
    <property type="entry name" value="PROTEIN_KINASE_ATP"/>
    <property type="match status" value="1"/>
</dbReference>
<dbReference type="EC" id="2.7.12.2" evidence="7"/>
<dbReference type="GO" id="GO:0004708">
    <property type="term" value="F:MAP kinase kinase activity"/>
    <property type="evidence" value="ECO:0007669"/>
    <property type="project" value="UniProtKB-EC"/>
</dbReference>
<sequence>MSQRGKLSLDFSEIESPSTTPTTESPRRNSQITQSKLIFPDGVSYDNFTTDNLIERGMIGSGSFGSVLRMEHIESHKIMAVKRVRAHDIKRSEKERVLRELKITIETQQCEDVVRFYGAVFQDGDCWICMEIMDCSIESLYKAVYKQGSRLPENVISFIAVSVVRALNYLKKQHRITHRDVKPSNILMNSKGFVKLCDFGISGYLYDSIARTQDVGCQIYLAPERLRGGTYGIKADVWSFGLSLVEICLGRFPYPPWASVFEQMQSVVNGDPPILHIDDGYSYELANFVNLCLVKEEAGRPTFEHLTTEPFYIQHNIVNQEEMDAKRAEIGKYVVTYVNAEPTEA</sequence>
<dbReference type="PROSITE" id="PS00108">
    <property type="entry name" value="PROTEIN_KINASE_ST"/>
    <property type="match status" value="1"/>
</dbReference>
<reference evidence="12" key="1">
    <citation type="journal article" date="2013" name="Genetics">
        <title>The draft genome and transcriptome of Panagrellus redivivus are shaped by the harsh demands of a free-living lifestyle.</title>
        <authorList>
            <person name="Srinivasan J."/>
            <person name="Dillman A.R."/>
            <person name="Macchietto M.G."/>
            <person name="Heikkinen L."/>
            <person name="Lakso M."/>
            <person name="Fracchia K.M."/>
            <person name="Antoshechkin I."/>
            <person name="Mortazavi A."/>
            <person name="Wong G."/>
            <person name="Sternberg P.W."/>
        </authorList>
    </citation>
    <scope>NUCLEOTIDE SEQUENCE [LARGE SCALE GENOMIC DNA]</scope>
    <source>
        <strain evidence="12">MT8872</strain>
    </source>
</reference>
<evidence type="ECO:0000256" key="8">
    <source>
        <dbReference type="PROSITE-ProRule" id="PRU10141"/>
    </source>
</evidence>
<evidence type="ECO:0000256" key="1">
    <source>
        <dbReference type="ARBA" id="ARBA00022527"/>
    </source>
</evidence>
<feature type="domain" description="Protein kinase" evidence="11">
    <location>
        <begin position="53"/>
        <end position="312"/>
    </location>
</feature>
<dbReference type="InterPro" id="IPR011009">
    <property type="entry name" value="Kinase-like_dom_sf"/>
</dbReference>
<keyword evidence="4" id="KW-0418">Kinase</keyword>
<keyword evidence="2" id="KW-0808">Transferase</keyword>
<proteinExistence type="inferred from homology"/>
<evidence type="ECO:0000313" key="12">
    <source>
        <dbReference type="Proteomes" id="UP000492821"/>
    </source>
</evidence>
<dbReference type="PANTHER" id="PTHR48013">
    <property type="entry name" value="DUAL SPECIFICITY MITOGEN-ACTIVATED PROTEIN KINASE KINASE 5-RELATED"/>
    <property type="match status" value="1"/>
</dbReference>
<dbReference type="Gene3D" id="3.30.200.20">
    <property type="entry name" value="Phosphorylase Kinase, domain 1"/>
    <property type="match status" value="1"/>
</dbReference>
<feature type="binding site" evidence="8">
    <location>
        <position position="82"/>
    </location>
    <ligand>
        <name>ATP</name>
        <dbReference type="ChEBI" id="CHEBI:30616"/>
    </ligand>
</feature>
<dbReference type="Pfam" id="PF00069">
    <property type="entry name" value="Pkinase"/>
    <property type="match status" value="1"/>
</dbReference>
<dbReference type="FunFam" id="3.30.200.20:FF:000040">
    <property type="entry name" value="Dual specificity mitogen-activated protein kinase kinase"/>
    <property type="match status" value="1"/>
</dbReference>
<comment type="similarity">
    <text evidence="6">Belongs to the protein kinase superfamily. STE Ser/Thr protein kinase family. MAP kinase kinase subfamily.</text>
</comment>
<dbReference type="GO" id="GO:0005524">
    <property type="term" value="F:ATP binding"/>
    <property type="evidence" value="ECO:0007669"/>
    <property type="project" value="UniProtKB-UniRule"/>
</dbReference>
<evidence type="ECO:0000256" key="4">
    <source>
        <dbReference type="ARBA" id="ARBA00022777"/>
    </source>
</evidence>
<feature type="region of interest" description="Disordered" evidence="10">
    <location>
        <begin position="1"/>
        <end position="33"/>
    </location>
</feature>
<dbReference type="InterPro" id="IPR000719">
    <property type="entry name" value="Prot_kinase_dom"/>
</dbReference>
<dbReference type="SUPFAM" id="SSF56112">
    <property type="entry name" value="Protein kinase-like (PK-like)"/>
    <property type="match status" value="1"/>
</dbReference>
<dbReference type="WBParaSite" id="Pan_g17000.t1">
    <property type="protein sequence ID" value="Pan_g17000.t1"/>
    <property type="gene ID" value="Pan_g17000"/>
</dbReference>
<evidence type="ECO:0000256" key="6">
    <source>
        <dbReference type="ARBA" id="ARBA00038035"/>
    </source>
</evidence>
<dbReference type="AlphaFoldDB" id="A0A7E4V5V1"/>
<keyword evidence="5 8" id="KW-0067">ATP-binding</keyword>
<evidence type="ECO:0000256" key="10">
    <source>
        <dbReference type="SAM" id="MobiDB-lite"/>
    </source>
</evidence>
<evidence type="ECO:0000259" key="11">
    <source>
        <dbReference type="PROSITE" id="PS50011"/>
    </source>
</evidence>
<evidence type="ECO:0000313" key="13">
    <source>
        <dbReference type="WBParaSite" id="Pan_g17000.t1"/>
    </source>
</evidence>
<dbReference type="PROSITE" id="PS50011">
    <property type="entry name" value="PROTEIN_KINASE_DOM"/>
    <property type="match status" value="1"/>
</dbReference>
<evidence type="ECO:0000256" key="7">
    <source>
        <dbReference type="ARBA" id="ARBA00038999"/>
    </source>
</evidence>
<dbReference type="Proteomes" id="UP000492821">
    <property type="component" value="Unassembled WGS sequence"/>
</dbReference>
<organism evidence="12 13">
    <name type="scientific">Panagrellus redivivus</name>
    <name type="common">Microworm</name>
    <dbReference type="NCBI Taxonomy" id="6233"/>
    <lineage>
        <taxon>Eukaryota</taxon>
        <taxon>Metazoa</taxon>
        <taxon>Ecdysozoa</taxon>
        <taxon>Nematoda</taxon>
        <taxon>Chromadorea</taxon>
        <taxon>Rhabditida</taxon>
        <taxon>Tylenchina</taxon>
        <taxon>Panagrolaimomorpha</taxon>
        <taxon>Panagrolaimoidea</taxon>
        <taxon>Panagrolaimidae</taxon>
        <taxon>Panagrellus</taxon>
    </lineage>
</organism>
<keyword evidence="12" id="KW-1185">Reference proteome</keyword>
<name>A0A7E4V5V1_PANRE</name>
<dbReference type="PANTHER" id="PTHR48013:SF15">
    <property type="entry name" value="DUAL SPECIFICITY MITOGEN-ACTIVATED PROTEIN KINASE KINASE 4"/>
    <property type="match status" value="1"/>
</dbReference>
<feature type="compositionally biased region" description="Low complexity" evidence="10">
    <location>
        <begin position="14"/>
        <end position="24"/>
    </location>
</feature>
<dbReference type="GO" id="GO:0004674">
    <property type="term" value="F:protein serine/threonine kinase activity"/>
    <property type="evidence" value="ECO:0007669"/>
    <property type="project" value="UniProtKB-KW"/>
</dbReference>
<dbReference type="SMART" id="SM00220">
    <property type="entry name" value="S_TKc"/>
    <property type="match status" value="1"/>
</dbReference>
<evidence type="ECO:0000256" key="5">
    <source>
        <dbReference type="ARBA" id="ARBA00022840"/>
    </source>
</evidence>
<evidence type="ECO:0000256" key="2">
    <source>
        <dbReference type="ARBA" id="ARBA00022679"/>
    </source>
</evidence>
<dbReference type="InterPro" id="IPR008271">
    <property type="entry name" value="Ser/Thr_kinase_AS"/>
</dbReference>
<protein>
    <recommendedName>
        <fullName evidence="7">mitogen-activated protein kinase kinase</fullName>
        <ecNumber evidence="7">2.7.12.2</ecNumber>
    </recommendedName>
</protein>
<accession>A0A7E4V5V1</accession>